<evidence type="ECO:0000313" key="3">
    <source>
        <dbReference type="Proteomes" id="UP000320766"/>
    </source>
</evidence>
<feature type="transmembrane region" description="Helical" evidence="1">
    <location>
        <begin position="60"/>
        <end position="79"/>
    </location>
</feature>
<evidence type="ECO:0000313" key="2">
    <source>
        <dbReference type="EMBL" id="RZN73312.1"/>
    </source>
</evidence>
<reference evidence="2 3" key="1">
    <citation type="journal article" date="2019" name="Nat. Microbiol.">
        <title>Wide diversity of methane and short-chain alkane metabolisms in uncultured archaea.</title>
        <authorList>
            <person name="Borrel G."/>
            <person name="Adam P.S."/>
            <person name="McKay L.J."/>
            <person name="Chen L.X."/>
            <person name="Sierra-Garcia I.N."/>
            <person name="Sieber C.M."/>
            <person name="Letourneur Q."/>
            <person name="Ghozlane A."/>
            <person name="Andersen G.L."/>
            <person name="Li W.J."/>
            <person name="Hallam S.J."/>
            <person name="Muyzer G."/>
            <person name="de Oliveira V.M."/>
            <person name="Inskeep W.P."/>
            <person name="Banfield J.F."/>
            <person name="Gribaldo S."/>
        </authorList>
    </citation>
    <scope>NUCLEOTIDE SEQUENCE [LARGE SCALE GENOMIC DNA]</scope>
    <source>
        <strain evidence="2">NM1b</strain>
    </source>
</reference>
<name>A0A520KYQ5_9EURY</name>
<dbReference type="EMBL" id="RXIL01000014">
    <property type="protein sequence ID" value="RZN73312.1"/>
    <property type="molecule type" value="Genomic_DNA"/>
</dbReference>
<evidence type="ECO:0000256" key="1">
    <source>
        <dbReference type="SAM" id="Phobius"/>
    </source>
</evidence>
<proteinExistence type="predicted"/>
<keyword evidence="1" id="KW-0812">Transmembrane</keyword>
<keyword evidence="1" id="KW-0472">Membrane</keyword>
<dbReference type="Proteomes" id="UP000320766">
    <property type="component" value="Unassembled WGS sequence"/>
</dbReference>
<accession>A0A520KYQ5</accession>
<dbReference type="AlphaFoldDB" id="A0A520KYQ5"/>
<gene>
    <name evidence="2" type="ORF">EF807_00790</name>
</gene>
<comment type="caution">
    <text evidence="2">The sequence shown here is derived from an EMBL/GenBank/DDBJ whole genome shotgun (WGS) entry which is preliminary data.</text>
</comment>
<sequence>MNESLVLIFFGTFFCADAIASMVYYGGYDIPQVGRVIRVIFGLVLITMGLSSMLFENIPIYIIICLFCIVSIICGYFVGKSF</sequence>
<feature type="transmembrane region" description="Helical" evidence="1">
    <location>
        <begin position="6"/>
        <end position="24"/>
    </location>
</feature>
<keyword evidence="1" id="KW-1133">Transmembrane helix</keyword>
<organism evidence="2 3">
    <name type="scientific">Candidatus Methanolliviera hydrocarbonicum</name>
    <dbReference type="NCBI Taxonomy" id="2491085"/>
    <lineage>
        <taxon>Archaea</taxon>
        <taxon>Methanobacteriati</taxon>
        <taxon>Methanobacteriota</taxon>
        <taxon>Candidatus Methanoliparia</taxon>
        <taxon>Candidatus Methanoliparales</taxon>
        <taxon>Candidatus Methanollivieraceae</taxon>
        <taxon>Candidatus Methanolliviera</taxon>
    </lineage>
</organism>
<feature type="transmembrane region" description="Helical" evidence="1">
    <location>
        <begin position="36"/>
        <end position="54"/>
    </location>
</feature>
<protein>
    <submittedName>
        <fullName evidence="2">Uncharacterized protein</fullName>
    </submittedName>
</protein>